<comment type="caution">
    <text evidence="2">The sequence shown here is derived from an EMBL/GenBank/DDBJ whole genome shotgun (WGS) entry which is preliminary data.</text>
</comment>
<evidence type="ECO:0000313" key="2">
    <source>
        <dbReference type="EMBL" id="CAB3410205.1"/>
    </source>
</evidence>
<dbReference type="EMBL" id="CADEPM010000010">
    <property type="protein sequence ID" value="CAB3410205.1"/>
    <property type="molecule type" value="Genomic_DNA"/>
</dbReference>
<feature type="region of interest" description="Disordered" evidence="1">
    <location>
        <begin position="220"/>
        <end position="243"/>
    </location>
</feature>
<gene>
    <name evidence="2" type="ORF">CBOVIS_LOCUS11761</name>
</gene>
<name>A0A8S1F2Q0_9PELO</name>
<feature type="compositionally biased region" description="Polar residues" evidence="1">
    <location>
        <begin position="75"/>
        <end position="85"/>
    </location>
</feature>
<feature type="region of interest" description="Disordered" evidence="1">
    <location>
        <begin position="75"/>
        <end position="95"/>
    </location>
</feature>
<evidence type="ECO:0000313" key="3">
    <source>
        <dbReference type="Proteomes" id="UP000494206"/>
    </source>
</evidence>
<protein>
    <submittedName>
        <fullName evidence="2">Uncharacterized protein</fullName>
    </submittedName>
</protein>
<organism evidence="2 3">
    <name type="scientific">Caenorhabditis bovis</name>
    <dbReference type="NCBI Taxonomy" id="2654633"/>
    <lineage>
        <taxon>Eukaryota</taxon>
        <taxon>Metazoa</taxon>
        <taxon>Ecdysozoa</taxon>
        <taxon>Nematoda</taxon>
        <taxon>Chromadorea</taxon>
        <taxon>Rhabditida</taxon>
        <taxon>Rhabditina</taxon>
        <taxon>Rhabditomorpha</taxon>
        <taxon>Rhabditoidea</taxon>
        <taxon>Rhabditidae</taxon>
        <taxon>Peloderinae</taxon>
        <taxon>Caenorhabditis</taxon>
    </lineage>
</organism>
<keyword evidence="3" id="KW-1185">Reference proteome</keyword>
<reference evidence="2 3" key="1">
    <citation type="submission" date="2020-04" db="EMBL/GenBank/DDBJ databases">
        <authorList>
            <person name="Laetsch R D."/>
            <person name="Stevens L."/>
            <person name="Kumar S."/>
            <person name="Blaxter L. M."/>
        </authorList>
    </citation>
    <scope>NUCLEOTIDE SEQUENCE [LARGE SCALE GENOMIC DNA]</scope>
</reference>
<accession>A0A8S1F2Q0</accession>
<evidence type="ECO:0000256" key="1">
    <source>
        <dbReference type="SAM" id="MobiDB-lite"/>
    </source>
</evidence>
<dbReference type="AlphaFoldDB" id="A0A8S1F2Q0"/>
<sequence>MEVIVGSDVKFSSLFAWILEHQGLDCGEFQIWHGDGNSRNNQLQSAQGERAREIPTLEIAHDDGFANSAATSAVQNLPTNGRSTPRPSPENPGPVDSYVGVGNVEPARLPNHNQIGRIPSIIDWSPNQGSVGQLEQSAQNHNNIEQFIRHAHLTIPNEVVHWQQPWDDRAGMLDHERRIELEVERRLGNGYRNGIHVAPLMGHRRNEHGEFDETELEEAFDSSDEEEATPIVTPHNELNPDYM</sequence>
<proteinExistence type="predicted"/>
<dbReference type="Proteomes" id="UP000494206">
    <property type="component" value="Unassembled WGS sequence"/>
</dbReference>